<accession>A0A0A9H078</accession>
<organism evidence="1">
    <name type="scientific">Arundo donax</name>
    <name type="common">Giant reed</name>
    <name type="synonym">Donax arundinaceus</name>
    <dbReference type="NCBI Taxonomy" id="35708"/>
    <lineage>
        <taxon>Eukaryota</taxon>
        <taxon>Viridiplantae</taxon>
        <taxon>Streptophyta</taxon>
        <taxon>Embryophyta</taxon>
        <taxon>Tracheophyta</taxon>
        <taxon>Spermatophyta</taxon>
        <taxon>Magnoliopsida</taxon>
        <taxon>Liliopsida</taxon>
        <taxon>Poales</taxon>
        <taxon>Poaceae</taxon>
        <taxon>PACMAD clade</taxon>
        <taxon>Arundinoideae</taxon>
        <taxon>Arundineae</taxon>
        <taxon>Arundo</taxon>
    </lineage>
</organism>
<evidence type="ECO:0000313" key="1">
    <source>
        <dbReference type="EMBL" id="JAE30162.1"/>
    </source>
</evidence>
<name>A0A0A9H078_ARUDO</name>
<proteinExistence type="predicted"/>
<reference evidence="1" key="2">
    <citation type="journal article" date="2015" name="Data Brief">
        <title>Shoot transcriptome of the giant reed, Arundo donax.</title>
        <authorList>
            <person name="Barrero R.A."/>
            <person name="Guerrero F.D."/>
            <person name="Moolhuijzen P."/>
            <person name="Goolsby J.A."/>
            <person name="Tidwell J."/>
            <person name="Bellgard S.E."/>
            <person name="Bellgard M.I."/>
        </authorList>
    </citation>
    <scope>NUCLEOTIDE SEQUENCE</scope>
    <source>
        <tissue evidence="1">Shoot tissue taken approximately 20 cm above the soil surface</tissue>
    </source>
</reference>
<reference evidence="1" key="1">
    <citation type="submission" date="2014-09" db="EMBL/GenBank/DDBJ databases">
        <authorList>
            <person name="Magalhaes I.L.F."/>
            <person name="Oliveira U."/>
            <person name="Santos F.R."/>
            <person name="Vidigal T.H.D.A."/>
            <person name="Brescovit A.D."/>
            <person name="Santos A.J."/>
        </authorList>
    </citation>
    <scope>NUCLEOTIDE SEQUENCE</scope>
    <source>
        <tissue evidence="1">Shoot tissue taken approximately 20 cm above the soil surface</tissue>
    </source>
</reference>
<dbReference type="EMBL" id="GBRH01167734">
    <property type="protein sequence ID" value="JAE30162.1"/>
    <property type="molecule type" value="Transcribed_RNA"/>
</dbReference>
<protein>
    <submittedName>
        <fullName evidence="1">Uncharacterized protein</fullName>
    </submittedName>
</protein>
<sequence length="33" mass="3931">MQVNKVVCIRLRMKSKTPPTKLQFYCKSVMNEE</sequence>
<dbReference type="AlphaFoldDB" id="A0A0A9H078"/>